<proteinExistence type="predicted"/>
<protein>
    <submittedName>
        <fullName evidence="1">Uncharacterized protein</fullName>
    </submittedName>
</protein>
<comment type="caution">
    <text evidence="1">The sequence shown here is derived from an EMBL/GenBank/DDBJ whole genome shotgun (WGS) entry which is preliminary data.</text>
</comment>
<dbReference type="AlphaFoldDB" id="A0A5B0KXX6"/>
<accession>A0A5B0KXX6</accession>
<dbReference type="EMBL" id="VEWN01000004">
    <property type="protein sequence ID" value="KAA1056270.1"/>
    <property type="molecule type" value="Genomic_DNA"/>
</dbReference>
<name>A0A5B0KXX6_9PROT</name>
<sequence length="38" mass="4319">MRYGTARIADTIDAALHNMMKPRPGIKRENVFSCHSMV</sequence>
<evidence type="ECO:0000313" key="1">
    <source>
        <dbReference type="EMBL" id="KAA1056270.1"/>
    </source>
</evidence>
<organism evidence="1 2">
    <name type="scientific">Azospirillum argentinense</name>
    <dbReference type="NCBI Taxonomy" id="2970906"/>
    <lineage>
        <taxon>Bacteria</taxon>
        <taxon>Pseudomonadati</taxon>
        <taxon>Pseudomonadota</taxon>
        <taxon>Alphaproteobacteria</taxon>
        <taxon>Rhodospirillales</taxon>
        <taxon>Azospirillaceae</taxon>
        <taxon>Azospirillum</taxon>
    </lineage>
</organism>
<gene>
    <name evidence="1" type="ORF">FH063_004418</name>
</gene>
<reference evidence="1 2" key="1">
    <citation type="submission" date="2019-07" db="EMBL/GenBank/DDBJ databases">
        <title>Genome sequencing of the stress-tolerant strain Azospirillum brasilense Az19.</title>
        <authorList>
            <person name="Maroniche G.A."/>
            <person name="Garcia J.E."/>
            <person name="Pagnussat L."/>
            <person name="Amenta M."/>
            <person name="Creus C.M."/>
        </authorList>
    </citation>
    <scope>NUCLEOTIDE SEQUENCE [LARGE SCALE GENOMIC DNA]</scope>
    <source>
        <strain evidence="1 2">Az19</strain>
    </source>
</reference>
<evidence type="ECO:0000313" key="2">
    <source>
        <dbReference type="Proteomes" id="UP000325333"/>
    </source>
</evidence>
<dbReference type="Proteomes" id="UP000325333">
    <property type="component" value="Unassembled WGS sequence"/>
</dbReference>